<dbReference type="OrthoDB" id="1795295at2"/>
<dbReference type="Pfam" id="PF08924">
    <property type="entry name" value="Rv2525c_GlyHyd-like"/>
    <property type="match status" value="1"/>
</dbReference>
<comment type="caution">
    <text evidence="2">The sequence shown here is derived from an EMBL/GenBank/DDBJ whole genome shotgun (WGS) entry which is preliminary data.</text>
</comment>
<keyword evidence="3" id="KW-1185">Reference proteome</keyword>
<evidence type="ECO:0000313" key="2">
    <source>
        <dbReference type="EMBL" id="OAS21125.1"/>
    </source>
</evidence>
<dbReference type="Gene3D" id="3.20.20.80">
    <property type="entry name" value="Glycosidases"/>
    <property type="match status" value="1"/>
</dbReference>
<sequence length="244" mass="26316">MKMGFDCATPLTADLAKRFKTGGYDFVGRYLVPGGWKALTAAEVKTIGDAGLGIISVFETTADRALGGYEAGKRDGAIAVQVAAQVGQPDGSCIYFAVDFDATSAQMATVIDYIRGASEATPNHTTGVYGSYDVIVAVRNAAVCSRFWQTYAWSGGRRADLLDIYQYKNDVQVNGIGIDFNSVFTDAGAWTLVKEEEEHMMKVEDANKVIAFLSAAYAATDSEEARAEFHRLANELRKVSGQTL</sequence>
<accession>A0A198AJ76</accession>
<gene>
    <name evidence="2" type="ORF">A8708_30000</name>
</gene>
<dbReference type="InterPro" id="IPR015020">
    <property type="entry name" value="Rv2525c-like_Glyco_Hydro-like"/>
</dbReference>
<evidence type="ECO:0000313" key="3">
    <source>
        <dbReference type="Proteomes" id="UP000078454"/>
    </source>
</evidence>
<protein>
    <recommendedName>
        <fullName evidence="1">Rv2525c-like glycoside hydrolase-like domain-containing protein</fullName>
    </recommendedName>
</protein>
<evidence type="ECO:0000259" key="1">
    <source>
        <dbReference type="Pfam" id="PF08924"/>
    </source>
</evidence>
<name>A0A198AJ76_9BACL</name>
<dbReference type="SUPFAM" id="SSF51445">
    <property type="entry name" value="(Trans)glycosidases"/>
    <property type="match status" value="1"/>
</dbReference>
<reference evidence="2 3" key="1">
    <citation type="submission" date="2016-05" db="EMBL/GenBank/DDBJ databases">
        <title>Paenibacillus sp. 1ZS3-15 nov., isolated from the rhizosphere soil.</title>
        <authorList>
            <person name="Zhang X.X."/>
            <person name="Zhang J."/>
        </authorList>
    </citation>
    <scope>NUCLEOTIDE SEQUENCE [LARGE SCALE GENOMIC DNA]</scope>
    <source>
        <strain evidence="2 3">1ZS3-15</strain>
    </source>
</reference>
<dbReference type="Proteomes" id="UP000078454">
    <property type="component" value="Unassembled WGS sequence"/>
</dbReference>
<dbReference type="InterPro" id="IPR017853">
    <property type="entry name" value="GH"/>
</dbReference>
<organism evidence="2 3">
    <name type="scientific">Paenibacillus oryzisoli</name>
    <dbReference type="NCBI Taxonomy" id="1850517"/>
    <lineage>
        <taxon>Bacteria</taxon>
        <taxon>Bacillati</taxon>
        <taxon>Bacillota</taxon>
        <taxon>Bacilli</taxon>
        <taxon>Bacillales</taxon>
        <taxon>Paenibacillaceae</taxon>
        <taxon>Paenibacillus</taxon>
    </lineage>
</organism>
<feature type="domain" description="Rv2525c-like glycoside hydrolase-like" evidence="1">
    <location>
        <begin position="18"/>
        <end position="181"/>
    </location>
</feature>
<dbReference type="AlphaFoldDB" id="A0A198AJ76"/>
<proteinExistence type="predicted"/>
<dbReference type="EMBL" id="LYPB01000049">
    <property type="protein sequence ID" value="OAS21125.1"/>
    <property type="molecule type" value="Genomic_DNA"/>
</dbReference>
<dbReference type="RefSeq" id="WP_068662702.1">
    <property type="nucleotide sequence ID" value="NZ_LYPB01000049.1"/>
</dbReference>
<dbReference type="STRING" id="1850517.A8708_30000"/>